<feature type="transmembrane region" description="Helical" evidence="2">
    <location>
        <begin position="92"/>
        <end position="115"/>
    </location>
</feature>
<feature type="transmembrane region" description="Helical" evidence="2">
    <location>
        <begin position="159"/>
        <end position="179"/>
    </location>
</feature>
<dbReference type="Pfam" id="PF01757">
    <property type="entry name" value="Acyl_transf_3"/>
    <property type="match status" value="1"/>
</dbReference>
<feature type="transmembrane region" description="Helical" evidence="2">
    <location>
        <begin position="221"/>
        <end position="241"/>
    </location>
</feature>
<feature type="domain" description="Acyltransferase 3" evidence="3">
    <location>
        <begin position="22"/>
        <end position="340"/>
    </location>
</feature>
<feature type="transmembrane region" description="Helical" evidence="2">
    <location>
        <begin position="318"/>
        <end position="340"/>
    </location>
</feature>
<sequence length="378" mass="42034">MSQDLQPTLKNTSALQANSHDTSLDLFKGVLVGGMVAAHIVQFFPSGGTVSESFSAYINLITFSGFMFVFGCTCSIAYLFKRISYSLLAKKLLKGFVRTIIAFYVSGIAFTILVAERWSATSIIEILTLQNIPGYSEFLLSFAFIFPLLFVMKPFAEKLNGVICAIVVVLSLLSCNLQFDTHFLPVLGVFFGGNAFFCFPIISYFSYFVVGAYLSKKKTSLNRIVLVFAAVGSMMLLAYVWRTGGMPTRFPPSALWVMGGYLFVYAYWLMCRNVKRWKLIKMIEAVGSKSLQYLVVSNVVIFSVFQVCSQAGGFDVSGAMTLVFWLAVFAVCIVCSFAFVRSWERLRMTMRRGIGRKERKGSHEQSVAEEAQSSGMEG</sequence>
<feature type="transmembrane region" description="Helical" evidence="2">
    <location>
        <begin position="191"/>
        <end position="214"/>
    </location>
</feature>
<keyword evidence="2" id="KW-0812">Transmembrane</keyword>
<feature type="transmembrane region" description="Helical" evidence="2">
    <location>
        <begin position="26"/>
        <end position="44"/>
    </location>
</feature>
<protein>
    <recommendedName>
        <fullName evidence="3">Acyltransferase 3 domain-containing protein</fullName>
    </recommendedName>
</protein>
<comment type="caution">
    <text evidence="4">The sequence shown here is derived from an EMBL/GenBank/DDBJ whole genome shotgun (WGS) entry which is preliminary data.</text>
</comment>
<feature type="transmembrane region" description="Helical" evidence="2">
    <location>
        <begin position="253"/>
        <end position="270"/>
    </location>
</feature>
<keyword evidence="2" id="KW-1133">Transmembrane helix</keyword>
<feature type="region of interest" description="Disordered" evidence="1">
    <location>
        <begin position="357"/>
        <end position="378"/>
    </location>
</feature>
<evidence type="ECO:0000256" key="2">
    <source>
        <dbReference type="SAM" id="Phobius"/>
    </source>
</evidence>
<gene>
    <name evidence="4" type="ORF">C2L71_10535</name>
</gene>
<dbReference type="InterPro" id="IPR002656">
    <property type="entry name" value="Acyl_transf_3_dom"/>
</dbReference>
<keyword evidence="2" id="KW-0472">Membrane</keyword>
<reference evidence="5" key="1">
    <citation type="submission" date="2018-01" db="EMBL/GenBank/DDBJ databases">
        <title>Rubneribacter badeniensis gen. nov., sp. nov., and Colonibacter rubneri, gen. nov., sp. nov., WGS of new members of the Eggerthellaceae.</title>
        <authorList>
            <person name="Danylec N."/>
            <person name="Stoll D.A."/>
            <person name="Doetsch A."/>
            <person name="Kulling S.E."/>
            <person name="Huch M."/>
        </authorList>
    </citation>
    <scope>NUCLEOTIDE SEQUENCE [LARGE SCALE GENOMIC DNA]</scope>
    <source>
        <strain evidence="5">ResAG-96</strain>
    </source>
</reference>
<dbReference type="EMBL" id="PPEK01000015">
    <property type="protein sequence ID" value="PNV66966.1"/>
    <property type="molecule type" value="Genomic_DNA"/>
</dbReference>
<evidence type="ECO:0000313" key="4">
    <source>
        <dbReference type="EMBL" id="PNV66966.1"/>
    </source>
</evidence>
<evidence type="ECO:0000313" key="5">
    <source>
        <dbReference type="Proteomes" id="UP000236197"/>
    </source>
</evidence>
<feature type="transmembrane region" description="Helical" evidence="2">
    <location>
        <begin position="56"/>
        <end position="80"/>
    </location>
</feature>
<feature type="transmembrane region" description="Helical" evidence="2">
    <location>
        <begin position="291"/>
        <end position="312"/>
    </location>
</feature>
<name>A0A2K2U9E9_9ACTN</name>
<dbReference type="GO" id="GO:0016747">
    <property type="term" value="F:acyltransferase activity, transferring groups other than amino-acyl groups"/>
    <property type="evidence" value="ECO:0007669"/>
    <property type="project" value="InterPro"/>
</dbReference>
<evidence type="ECO:0000256" key="1">
    <source>
        <dbReference type="SAM" id="MobiDB-lite"/>
    </source>
</evidence>
<dbReference type="AlphaFoldDB" id="A0A2K2U9E9"/>
<dbReference type="Proteomes" id="UP000236197">
    <property type="component" value="Unassembled WGS sequence"/>
</dbReference>
<dbReference type="OrthoDB" id="2533487at2"/>
<keyword evidence="5" id="KW-1185">Reference proteome</keyword>
<dbReference type="RefSeq" id="WP_103265717.1">
    <property type="nucleotide sequence ID" value="NZ_CABMLE010000015.1"/>
</dbReference>
<organism evidence="4 5">
    <name type="scientific">Enteroscipio rubneri</name>
    <dbReference type="NCBI Taxonomy" id="2070686"/>
    <lineage>
        <taxon>Bacteria</taxon>
        <taxon>Bacillati</taxon>
        <taxon>Actinomycetota</taxon>
        <taxon>Coriobacteriia</taxon>
        <taxon>Eggerthellales</taxon>
        <taxon>Eggerthellaceae</taxon>
        <taxon>Enteroscipio</taxon>
    </lineage>
</organism>
<proteinExistence type="predicted"/>
<feature type="transmembrane region" description="Helical" evidence="2">
    <location>
        <begin position="135"/>
        <end position="152"/>
    </location>
</feature>
<accession>A0A2K2U9E9</accession>
<evidence type="ECO:0000259" key="3">
    <source>
        <dbReference type="Pfam" id="PF01757"/>
    </source>
</evidence>